<dbReference type="PANTHER" id="PTHR10363">
    <property type="entry name" value="BLEOMYCIN HYDROLASE"/>
    <property type="match status" value="1"/>
</dbReference>
<dbReference type="Pfam" id="PF03051">
    <property type="entry name" value="Peptidase_C1_2"/>
    <property type="match status" value="1"/>
</dbReference>
<dbReference type="PROSITE" id="PS00639">
    <property type="entry name" value="THIOL_PROTEASE_HIS"/>
    <property type="match status" value="1"/>
</dbReference>
<evidence type="ECO:0000256" key="3">
    <source>
        <dbReference type="ARBA" id="ARBA00022807"/>
    </source>
</evidence>
<evidence type="ECO:0008006" key="6">
    <source>
        <dbReference type="Google" id="ProtNLM"/>
    </source>
</evidence>
<evidence type="ECO:0000256" key="2">
    <source>
        <dbReference type="ARBA" id="ARBA00022801"/>
    </source>
</evidence>
<dbReference type="InterPro" id="IPR004134">
    <property type="entry name" value="Peptidase_C1B"/>
</dbReference>
<dbReference type="GO" id="GO:0070005">
    <property type="term" value="F:cysteine-type aminopeptidase activity"/>
    <property type="evidence" value="ECO:0007669"/>
    <property type="project" value="InterPro"/>
</dbReference>
<dbReference type="PANTHER" id="PTHR10363:SF2">
    <property type="entry name" value="BLEOMYCIN HYDROLASE"/>
    <property type="match status" value="1"/>
</dbReference>
<dbReference type="GO" id="GO:0006508">
    <property type="term" value="P:proteolysis"/>
    <property type="evidence" value="ECO:0007669"/>
    <property type="project" value="UniProtKB-KW"/>
</dbReference>
<dbReference type="Gene3D" id="3.90.70.10">
    <property type="entry name" value="Cysteine proteinases"/>
    <property type="match status" value="1"/>
</dbReference>
<dbReference type="GO" id="GO:0009636">
    <property type="term" value="P:response to toxic substance"/>
    <property type="evidence" value="ECO:0007669"/>
    <property type="project" value="TreeGrafter"/>
</dbReference>
<evidence type="ECO:0000313" key="4">
    <source>
        <dbReference type="EMBL" id="QLY40125.1"/>
    </source>
</evidence>
<keyword evidence="5" id="KW-1185">Reference proteome</keyword>
<dbReference type="SUPFAM" id="SSF54001">
    <property type="entry name" value="Cysteine proteinases"/>
    <property type="match status" value="1"/>
</dbReference>
<dbReference type="EMBL" id="CP051151">
    <property type="protein sequence ID" value="QLY40125.1"/>
    <property type="molecule type" value="Genomic_DNA"/>
</dbReference>
<protein>
    <recommendedName>
        <fullName evidence="6">Aminopeptidase</fullName>
    </recommendedName>
</protein>
<dbReference type="Proteomes" id="UP000512167">
    <property type="component" value="Chromosome"/>
</dbReference>
<reference evidence="4 5" key="1">
    <citation type="submission" date="2020-04" db="EMBL/GenBank/DDBJ databases">
        <authorList>
            <person name="Zheng R.K."/>
            <person name="Sun C.M."/>
        </authorList>
    </citation>
    <scope>NUCLEOTIDE SEQUENCE [LARGE SCALE GENOMIC DNA]</scope>
    <source>
        <strain evidence="5">zrk29</strain>
    </source>
</reference>
<dbReference type="InterPro" id="IPR025660">
    <property type="entry name" value="Pept_his_AS"/>
</dbReference>
<keyword evidence="3" id="KW-0788">Thiol protease</keyword>
<keyword evidence="1" id="KW-0645">Protease</keyword>
<evidence type="ECO:0000313" key="5">
    <source>
        <dbReference type="Proteomes" id="UP000512167"/>
    </source>
</evidence>
<dbReference type="GO" id="GO:0043418">
    <property type="term" value="P:homocysteine catabolic process"/>
    <property type="evidence" value="ECO:0007669"/>
    <property type="project" value="TreeGrafter"/>
</dbReference>
<dbReference type="GO" id="GO:0005737">
    <property type="term" value="C:cytoplasm"/>
    <property type="evidence" value="ECO:0007669"/>
    <property type="project" value="TreeGrafter"/>
</dbReference>
<dbReference type="InterPro" id="IPR038765">
    <property type="entry name" value="Papain-like_cys_pep_sf"/>
</dbReference>
<name>A0A7L6N546_9MOLU</name>
<keyword evidence="2" id="KW-0378">Hydrolase</keyword>
<accession>A0A7L6N546</accession>
<dbReference type="AlphaFoldDB" id="A0A7L6N546"/>
<proteinExistence type="predicted"/>
<dbReference type="KEGG" id="tbk:HF295_04300"/>
<organism evidence="4 5">
    <name type="scientific">Hujiaoplasma nucleasis</name>
    <dbReference type="NCBI Taxonomy" id="2725268"/>
    <lineage>
        <taxon>Bacteria</taxon>
        <taxon>Bacillati</taxon>
        <taxon>Mycoplasmatota</taxon>
        <taxon>Mollicutes</taxon>
        <taxon>Candidatus Izemoplasmatales</taxon>
        <taxon>Hujiaoplasmataceae</taxon>
        <taxon>Hujiaoplasma</taxon>
    </lineage>
</organism>
<evidence type="ECO:0000256" key="1">
    <source>
        <dbReference type="ARBA" id="ARBA00022670"/>
    </source>
</evidence>
<gene>
    <name evidence="4" type="ORF">HF295_04300</name>
</gene>
<sequence length="113" mass="13115">MDDEVVWFGCDVGFFGDRDLGIWDDGRFDYDEILNIDLSISKANMLDYNHSRMNHAMVLTGVSIHNGQARKWKIENSWGDKSEKKDIIWLVIHGLINLFIRQSSIKNISQKNN</sequence>